<dbReference type="CDD" id="cd16325">
    <property type="entry name" value="LolA"/>
    <property type="match status" value="1"/>
</dbReference>
<dbReference type="EMBL" id="QKZT01000018">
    <property type="protein sequence ID" value="PZX48721.1"/>
    <property type="molecule type" value="Genomic_DNA"/>
</dbReference>
<feature type="chain" id="PRO_5015914746" evidence="2">
    <location>
        <begin position="18"/>
        <end position="205"/>
    </location>
</feature>
<dbReference type="AlphaFoldDB" id="A0A2W7QKT0"/>
<dbReference type="Proteomes" id="UP000248882">
    <property type="component" value="Unassembled WGS sequence"/>
</dbReference>
<dbReference type="SUPFAM" id="SSF89392">
    <property type="entry name" value="Prokaryotic lipoproteins and lipoprotein localization factors"/>
    <property type="match status" value="1"/>
</dbReference>
<dbReference type="PANTHER" id="PTHR35869">
    <property type="entry name" value="OUTER-MEMBRANE LIPOPROTEIN CARRIER PROTEIN"/>
    <property type="match status" value="1"/>
</dbReference>
<dbReference type="Pfam" id="PF03548">
    <property type="entry name" value="LolA"/>
    <property type="match status" value="1"/>
</dbReference>
<dbReference type="InterPro" id="IPR004564">
    <property type="entry name" value="OM_lipoprot_carrier_LolA-like"/>
</dbReference>
<organism evidence="3 4">
    <name type="scientific">Algoriphagus chordae</name>
    <dbReference type="NCBI Taxonomy" id="237019"/>
    <lineage>
        <taxon>Bacteria</taxon>
        <taxon>Pseudomonadati</taxon>
        <taxon>Bacteroidota</taxon>
        <taxon>Cytophagia</taxon>
        <taxon>Cytophagales</taxon>
        <taxon>Cyclobacteriaceae</taxon>
        <taxon>Algoriphagus</taxon>
    </lineage>
</organism>
<protein>
    <submittedName>
        <fullName evidence="3">Outer membrane lipoprotein carrier protein</fullName>
    </submittedName>
</protein>
<dbReference type="Gene3D" id="2.50.20.10">
    <property type="entry name" value="Lipoprotein localisation LolA/LolB/LppX"/>
    <property type="match status" value="1"/>
</dbReference>
<proteinExistence type="predicted"/>
<dbReference type="RefSeq" id="WP_111321839.1">
    <property type="nucleotide sequence ID" value="NZ_QKZT01000018.1"/>
</dbReference>
<accession>A0A2W7QKT0</accession>
<name>A0A2W7QKT0_9BACT</name>
<evidence type="ECO:0000256" key="2">
    <source>
        <dbReference type="SAM" id="SignalP"/>
    </source>
</evidence>
<evidence type="ECO:0000313" key="3">
    <source>
        <dbReference type="EMBL" id="PZX48721.1"/>
    </source>
</evidence>
<evidence type="ECO:0000256" key="1">
    <source>
        <dbReference type="ARBA" id="ARBA00022729"/>
    </source>
</evidence>
<comment type="caution">
    <text evidence="3">The sequence shown here is derived from an EMBL/GenBank/DDBJ whole genome shotgun (WGS) entry which is preliminary data.</text>
</comment>
<sequence length="205" mass="23604">MHKLLFLLFFIASGIQAQTALSTSEAASLKKKVQEQAQRTQTMTLDFVQTKHMEFLSNAVESSGKLAFRKPNMVKWEYIDPIKYSVLFIDQMLYIDENGKKSDVNLSSNKRFGQLDDLIVNSITGDMFQEKDFEITYLKAEEGYEVVFVPKDNRLKKYIGEFHIFINQEAYVSQVKMVESSGDFTIIKLSNRKVNQSISDQVFAH</sequence>
<evidence type="ECO:0000313" key="4">
    <source>
        <dbReference type="Proteomes" id="UP000248882"/>
    </source>
</evidence>
<gene>
    <name evidence="3" type="ORF">LV85_03536</name>
</gene>
<reference evidence="3 4" key="1">
    <citation type="submission" date="2018-06" db="EMBL/GenBank/DDBJ databases">
        <title>Genomic Encyclopedia of Archaeal and Bacterial Type Strains, Phase II (KMG-II): from individual species to whole genera.</title>
        <authorList>
            <person name="Goeker M."/>
        </authorList>
    </citation>
    <scope>NUCLEOTIDE SEQUENCE [LARGE SCALE GENOMIC DNA]</scope>
    <source>
        <strain evidence="3 4">DSM 19830</strain>
    </source>
</reference>
<keyword evidence="4" id="KW-1185">Reference proteome</keyword>
<feature type="signal peptide" evidence="2">
    <location>
        <begin position="1"/>
        <end position="17"/>
    </location>
</feature>
<dbReference type="InterPro" id="IPR029046">
    <property type="entry name" value="LolA/LolB/LppX"/>
</dbReference>
<keyword evidence="3" id="KW-0449">Lipoprotein</keyword>
<dbReference type="OrthoDB" id="1027451at2"/>
<keyword evidence="1 2" id="KW-0732">Signal</keyword>
<dbReference type="PANTHER" id="PTHR35869:SF1">
    <property type="entry name" value="OUTER-MEMBRANE LIPOPROTEIN CARRIER PROTEIN"/>
    <property type="match status" value="1"/>
</dbReference>